<dbReference type="PRINTS" id="PR00313">
    <property type="entry name" value="CABNDNGRPT"/>
</dbReference>
<dbReference type="Proteomes" id="UP001239909">
    <property type="component" value="Unassembled WGS sequence"/>
</dbReference>
<reference evidence="2 3" key="1">
    <citation type="submission" date="2023-04" db="EMBL/GenBank/DDBJ databases">
        <title>Marinoamorphus aggregata gen. nov., sp. Nov., isolate from tissue of brittle star Ophioplocus japonicus.</title>
        <authorList>
            <person name="Kawano K."/>
            <person name="Sawayama S."/>
            <person name="Nakagawa S."/>
        </authorList>
    </citation>
    <scope>NUCLEOTIDE SEQUENCE [LARGE SCALE GENOMIC DNA]</scope>
    <source>
        <strain evidence="2 3">NKW23</strain>
    </source>
</reference>
<dbReference type="Pfam" id="PF00353">
    <property type="entry name" value="HemolysinCabind"/>
    <property type="match status" value="1"/>
</dbReference>
<keyword evidence="3" id="KW-1185">Reference proteome</keyword>
<organism evidence="2 3">
    <name type="scientific">Paralimibaculum aggregatum</name>
    <dbReference type="NCBI Taxonomy" id="3036245"/>
    <lineage>
        <taxon>Bacteria</taxon>
        <taxon>Pseudomonadati</taxon>
        <taxon>Pseudomonadota</taxon>
        <taxon>Alphaproteobacteria</taxon>
        <taxon>Rhodobacterales</taxon>
        <taxon>Paracoccaceae</taxon>
        <taxon>Paralimibaculum</taxon>
    </lineage>
</organism>
<evidence type="ECO:0000313" key="3">
    <source>
        <dbReference type="Proteomes" id="UP001239909"/>
    </source>
</evidence>
<gene>
    <name evidence="2" type="ORF">LNKW23_03840</name>
</gene>
<dbReference type="InterPro" id="IPR011049">
    <property type="entry name" value="Serralysin-like_metalloprot_C"/>
</dbReference>
<accession>A0ABQ6LHQ7</accession>
<dbReference type="EMBL" id="BSYI01000002">
    <property type="protein sequence ID" value="GMG81172.1"/>
    <property type="molecule type" value="Genomic_DNA"/>
</dbReference>
<sequence length="723" mass="75907">MTTASQLDAFRASADEFAGHLEADHRFVASLEGAADQLGTYLGLPGDMETAVSLFRKGIDLPDSVVTALSPLPYGIGSAIRRAADIGEDVAEKLEPLEKGLGRIDSALEPVTTALGQIEDKAGRVEPYIALAADYGREVQDVAGMIAASMSTGMVFGHGLSQRLDGSASFMDEVSDFHGGFAGVRDDLEGAFSAIETTLSELPAHLIDAAADTLDTVFKPISSAFDSIEGVLDRDYTVIPGVPAVFVPSPWGPVQITPAIPPLVVNPADVLAAIDNAIGAVQRFVEGLVEDALDAIGFDLFGAIDRLKEKLLEPFEPMFDAVESVGAKIAEIAELAADAMAAARAFFEDLADMLIDLPADLFDTVRVGTGGDDMLEAPHPIVPLAIGMDDGRLSDALFGLAGDDGLIGNRGDDFLFGGAGDDSLDGGADDDELYGGAGADSFHFSGDFGHDYVSDGTGGETLSFAAGVTLSATRDGVDLHLAAEGTDNAVTVEGWYEEGRYEGAQIRVGGELVEIAGKAPAPAAGTPDDDHFDFAAPAGREIDGGAGIDTVSYALSRKDVEDRVLADGSVEIEHADGRIDRLTDVERVEFDDGAYLFGMRAEAETTYRLYAASLGRTPDEAGLRFWDGVLETGFELLDAAEEFLGSGEFAGRFEGIVPEAGDYVSAFYENVLGRVPDGGGFDHWVGVLEGGLMDAADLLLEFVDAPENLANQAENYDDGIWVA</sequence>
<dbReference type="InterPro" id="IPR001343">
    <property type="entry name" value="Hemolysn_Ca-bd"/>
</dbReference>
<dbReference type="SUPFAM" id="SSF51120">
    <property type="entry name" value="beta-Roll"/>
    <property type="match status" value="1"/>
</dbReference>
<feature type="domain" description="DUF4214" evidence="1">
    <location>
        <begin position="640"/>
        <end position="710"/>
    </location>
</feature>
<proteinExistence type="predicted"/>
<evidence type="ECO:0000313" key="2">
    <source>
        <dbReference type="EMBL" id="GMG81172.1"/>
    </source>
</evidence>
<dbReference type="Pfam" id="PF13946">
    <property type="entry name" value="DUF4214"/>
    <property type="match status" value="1"/>
</dbReference>
<evidence type="ECO:0000259" key="1">
    <source>
        <dbReference type="Pfam" id="PF13946"/>
    </source>
</evidence>
<dbReference type="InterPro" id="IPR025282">
    <property type="entry name" value="DUF4214"/>
</dbReference>
<dbReference type="Gene3D" id="2.150.10.10">
    <property type="entry name" value="Serralysin-like metalloprotease, C-terminal"/>
    <property type="match status" value="1"/>
</dbReference>
<name>A0ABQ6LHQ7_9RHOB</name>
<dbReference type="InterPro" id="IPR018511">
    <property type="entry name" value="Hemolysin-typ_Ca-bd_CS"/>
</dbReference>
<comment type="caution">
    <text evidence="2">The sequence shown here is derived from an EMBL/GenBank/DDBJ whole genome shotgun (WGS) entry which is preliminary data.</text>
</comment>
<dbReference type="PROSITE" id="PS00330">
    <property type="entry name" value="HEMOLYSIN_CALCIUM"/>
    <property type="match status" value="2"/>
</dbReference>
<protein>
    <recommendedName>
        <fullName evidence="1">DUF4214 domain-containing protein</fullName>
    </recommendedName>
</protein>